<protein>
    <submittedName>
        <fullName evidence="1">Uncharacterized protein</fullName>
    </submittedName>
</protein>
<sequence length="52" mass="6211">MLSVIFRDIYQTLYNCEAYLALFLVVSHHCEQEFRIKQAHKLSEKINSCLYT</sequence>
<gene>
    <name evidence="1" type="ORF">ECRASSUSDP1_LOCUS20733</name>
</gene>
<reference evidence="1" key="1">
    <citation type="submission" date="2023-07" db="EMBL/GenBank/DDBJ databases">
        <authorList>
            <consortium name="AG Swart"/>
            <person name="Singh M."/>
            <person name="Singh A."/>
            <person name="Seah K."/>
            <person name="Emmerich C."/>
        </authorList>
    </citation>
    <scope>NUCLEOTIDE SEQUENCE</scope>
    <source>
        <strain evidence="1">DP1</strain>
    </source>
</reference>
<dbReference type="AlphaFoldDB" id="A0AAD2D399"/>
<dbReference type="EMBL" id="CAMPGE010021155">
    <property type="protein sequence ID" value="CAI2379324.1"/>
    <property type="molecule type" value="Genomic_DNA"/>
</dbReference>
<evidence type="ECO:0000313" key="2">
    <source>
        <dbReference type="Proteomes" id="UP001295684"/>
    </source>
</evidence>
<organism evidence="1 2">
    <name type="scientific">Euplotes crassus</name>
    <dbReference type="NCBI Taxonomy" id="5936"/>
    <lineage>
        <taxon>Eukaryota</taxon>
        <taxon>Sar</taxon>
        <taxon>Alveolata</taxon>
        <taxon>Ciliophora</taxon>
        <taxon>Intramacronucleata</taxon>
        <taxon>Spirotrichea</taxon>
        <taxon>Hypotrichia</taxon>
        <taxon>Euplotida</taxon>
        <taxon>Euplotidae</taxon>
        <taxon>Moneuplotes</taxon>
    </lineage>
</organism>
<dbReference type="Proteomes" id="UP001295684">
    <property type="component" value="Unassembled WGS sequence"/>
</dbReference>
<evidence type="ECO:0000313" key="1">
    <source>
        <dbReference type="EMBL" id="CAI2379324.1"/>
    </source>
</evidence>
<keyword evidence="2" id="KW-1185">Reference proteome</keyword>
<accession>A0AAD2D399</accession>
<proteinExistence type="predicted"/>
<name>A0AAD2D399_EUPCR</name>
<comment type="caution">
    <text evidence="1">The sequence shown here is derived from an EMBL/GenBank/DDBJ whole genome shotgun (WGS) entry which is preliminary data.</text>
</comment>